<organism evidence="4 5">
    <name type="scientific">Methyloceanibacter marginalis</name>
    <dbReference type="NCBI Taxonomy" id="1774971"/>
    <lineage>
        <taxon>Bacteria</taxon>
        <taxon>Pseudomonadati</taxon>
        <taxon>Pseudomonadota</taxon>
        <taxon>Alphaproteobacteria</taxon>
        <taxon>Hyphomicrobiales</taxon>
        <taxon>Hyphomicrobiaceae</taxon>
        <taxon>Methyloceanibacter</taxon>
    </lineage>
</organism>
<dbReference type="GO" id="GO:0015288">
    <property type="term" value="F:porin activity"/>
    <property type="evidence" value="ECO:0007669"/>
    <property type="project" value="TreeGrafter"/>
</dbReference>
<protein>
    <recommendedName>
        <fullName evidence="6">Porin</fullName>
    </recommendedName>
</protein>
<accession>A0A1E3VL04</accession>
<evidence type="ECO:0000256" key="2">
    <source>
        <dbReference type="ARBA" id="ARBA00022448"/>
    </source>
</evidence>
<dbReference type="AlphaFoldDB" id="A0A1E3VL04"/>
<dbReference type="Pfam" id="PF03573">
    <property type="entry name" value="OprD"/>
    <property type="match status" value="1"/>
</dbReference>
<evidence type="ECO:0000313" key="4">
    <source>
        <dbReference type="EMBL" id="ODR94197.1"/>
    </source>
</evidence>
<gene>
    <name evidence="4" type="ORF">AUC71_05150</name>
</gene>
<dbReference type="GO" id="GO:0016020">
    <property type="term" value="C:membrane"/>
    <property type="evidence" value="ECO:0007669"/>
    <property type="project" value="InterPro"/>
</dbReference>
<keyword evidence="3" id="KW-0732">Signal</keyword>
<keyword evidence="2" id="KW-0813">Transport</keyword>
<name>A0A1E3VL04_9HYPH</name>
<evidence type="ECO:0008006" key="6">
    <source>
        <dbReference type="Google" id="ProtNLM"/>
    </source>
</evidence>
<comment type="similarity">
    <text evidence="1">Belongs to the outer membrane porin (Opr) (TC 1.B.25) family.</text>
</comment>
<sequence length="287" mass="31632">MRTPYINPYDIRMIPLAFEGVVLAPEHRRSGLDYMASYLTRYKPWDQGGFISFSEGLGIAESDEGVLITGASYSANGWNIGASNYWIKDSLNTAYGEIDYLLPFGNDDDGPSVRAGVNILDQRTVGADLIAGAPYETYQASARIVTSYRGLVLTGAMSKTGDAADIQKPFGYSTSYTALVVTNFDQADVQAYLVRLSYDLERLGLEGVRLEAAWGKGSGTPDLATNGGFADQEELDLRFVYEPHRGKLQGLRVEVEYIDWQVFDNPTLPSDDLDQFRAIVNYAVPLL</sequence>
<comment type="caution">
    <text evidence="4">The sequence shown here is derived from an EMBL/GenBank/DDBJ whole genome shotgun (WGS) entry which is preliminary data.</text>
</comment>
<evidence type="ECO:0000256" key="1">
    <source>
        <dbReference type="ARBA" id="ARBA00009075"/>
    </source>
</evidence>
<dbReference type="Proteomes" id="UP000095042">
    <property type="component" value="Unassembled WGS sequence"/>
</dbReference>
<dbReference type="EMBL" id="LPWD01000467">
    <property type="protein sequence ID" value="ODR94197.1"/>
    <property type="molecule type" value="Genomic_DNA"/>
</dbReference>
<evidence type="ECO:0000313" key="5">
    <source>
        <dbReference type="Proteomes" id="UP000095042"/>
    </source>
</evidence>
<proteinExistence type="inferred from homology"/>
<dbReference type="PANTHER" id="PTHR34596:SF2">
    <property type="entry name" value="CHITOPORIN"/>
    <property type="match status" value="1"/>
</dbReference>
<dbReference type="InterPro" id="IPR023614">
    <property type="entry name" value="Porin_dom_sf"/>
</dbReference>
<dbReference type="PANTHER" id="PTHR34596">
    <property type="entry name" value="CHITOPORIN"/>
    <property type="match status" value="1"/>
</dbReference>
<evidence type="ECO:0000256" key="3">
    <source>
        <dbReference type="ARBA" id="ARBA00022729"/>
    </source>
</evidence>
<reference evidence="4 5" key="1">
    <citation type="journal article" date="2016" name="Environ. Microbiol.">
        <title>New Methyloceanibacter diversity from North Sea sediments includes methanotroph containing solely the soluble methane monooxygenase.</title>
        <authorList>
            <person name="Vekeman B."/>
            <person name="Kerckhof F.M."/>
            <person name="Cremers G."/>
            <person name="de Vos P."/>
            <person name="Vandamme P."/>
            <person name="Boon N."/>
            <person name="Op den Camp H.J."/>
            <person name="Heylen K."/>
        </authorList>
    </citation>
    <scope>NUCLEOTIDE SEQUENCE [LARGE SCALE GENOMIC DNA]</scope>
    <source>
        <strain evidence="4 5">R-67177</strain>
    </source>
</reference>
<dbReference type="InterPro" id="IPR005318">
    <property type="entry name" value="OM_porin_bac"/>
</dbReference>
<dbReference type="Gene3D" id="2.40.160.10">
    <property type="entry name" value="Porin"/>
    <property type="match status" value="1"/>
</dbReference>
<keyword evidence="5" id="KW-1185">Reference proteome</keyword>